<evidence type="ECO:0000313" key="2">
    <source>
        <dbReference type="Proteomes" id="UP000054321"/>
    </source>
</evidence>
<proteinExistence type="predicted"/>
<accession>A0A0C3GMI7</accession>
<sequence length="126" mass="14501">MPVARGTSTVTVNNSDVPADYIIHHSGHQSSPDGPTASHRTLAHDIEQQDNPTWWPTDHRRVPNYRPINRNLDWDQRPGGTNAIEMIFIFTMLRGVQLNANLSHIWRHTGGYFNERLFRYEIGGER</sequence>
<dbReference type="OrthoDB" id="5201563at2759"/>
<gene>
    <name evidence="1" type="ORF">OIDMADRAFT_169075</name>
</gene>
<dbReference type="Proteomes" id="UP000054321">
    <property type="component" value="Unassembled WGS sequence"/>
</dbReference>
<name>A0A0C3GMI7_OIDMZ</name>
<dbReference type="InParanoid" id="A0A0C3GMI7"/>
<dbReference type="HOGENOM" id="CLU_141137_1_0_1"/>
<keyword evidence="2" id="KW-1185">Reference proteome</keyword>
<reference evidence="1 2" key="1">
    <citation type="submission" date="2014-04" db="EMBL/GenBank/DDBJ databases">
        <authorList>
            <consortium name="DOE Joint Genome Institute"/>
            <person name="Kuo A."/>
            <person name="Martino E."/>
            <person name="Perotto S."/>
            <person name="Kohler A."/>
            <person name="Nagy L.G."/>
            <person name="Floudas D."/>
            <person name="Copeland A."/>
            <person name="Barry K.W."/>
            <person name="Cichocki N."/>
            <person name="Veneault-Fourrey C."/>
            <person name="LaButti K."/>
            <person name="Lindquist E.A."/>
            <person name="Lipzen A."/>
            <person name="Lundell T."/>
            <person name="Morin E."/>
            <person name="Murat C."/>
            <person name="Sun H."/>
            <person name="Tunlid A."/>
            <person name="Henrissat B."/>
            <person name="Grigoriev I.V."/>
            <person name="Hibbett D.S."/>
            <person name="Martin F."/>
            <person name="Nordberg H.P."/>
            <person name="Cantor M.N."/>
            <person name="Hua S.X."/>
        </authorList>
    </citation>
    <scope>NUCLEOTIDE SEQUENCE [LARGE SCALE GENOMIC DNA]</scope>
    <source>
        <strain evidence="1 2">Zn</strain>
    </source>
</reference>
<dbReference type="EMBL" id="KN832882">
    <property type="protein sequence ID" value="KIM97330.1"/>
    <property type="molecule type" value="Genomic_DNA"/>
</dbReference>
<protein>
    <submittedName>
        <fullName evidence="1">Uncharacterized protein</fullName>
    </submittedName>
</protein>
<dbReference type="AlphaFoldDB" id="A0A0C3GMI7"/>
<reference evidence="2" key="2">
    <citation type="submission" date="2015-01" db="EMBL/GenBank/DDBJ databases">
        <title>Evolutionary Origins and Diversification of the Mycorrhizal Mutualists.</title>
        <authorList>
            <consortium name="DOE Joint Genome Institute"/>
            <consortium name="Mycorrhizal Genomics Consortium"/>
            <person name="Kohler A."/>
            <person name="Kuo A."/>
            <person name="Nagy L.G."/>
            <person name="Floudas D."/>
            <person name="Copeland A."/>
            <person name="Barry K.W."/>
            <person name="Cichocki N."/>
            <person name="Veneault-Fourrey C."/>
            <person name="LaButti K."/>
            <person name="Lindquist E.A."/>
            <person name="Lipzen A."/>
            <person name="Lundell T."/>
            <person name="Morin E."/>
            <person name="Murat C."/>
            <person name="Riley R."/>
            <person name="Ohm R."/>
            <person name="Sun H."/>
            <person name="Tunlid A."/>
            <person name="Henrissat B."/>
            <person name="Grigoriev I.V."/>
            <person name="Hibbett D.S."/>
            <person name="Martin F."/>
        </authorList>
    </citation>
    <scope>NUCLEOTIDE SEQUENCE [LARGE SCALE GENOMIC DNA]</scope>
    <source>
        <strain evidence="2">Zn</strain>
    </source>
</reference>
<organism evidence="1 2">
    <name type="scientific">Oidiodendron maius (strain Zn)</name>
    <dbReference type="NCBI Taxonomy" id="913774"/>
    <lineage>
        <taxon>Eukaryota</taxon>
        <taxon>Fungi</taxon>
        <taxon>Dikarya</taxon>
        <taxon>Ascomycota</taxon>
        <taxon>Pezizomycotina</taxon>
        <taxon>Leotiomycetes</taxon>
        <taxon>Leotiomycetes incertae sedis</taxon>
        <taxon>Myxotrichaceae</taxon>
        <taxon>Oidiodendron</taxon>
    </lineage>
</organism>
<evidence type="ECO:0000313" key="1">
    <source>
        <dbReference type="EMBL" id="KIM97330.1"/>
    </source>
</evidence>